<reference evidence="5 6" key="1">
    <citation type="submission" date="2020-03" db="EMBL/GenBank/DDBJ databases">
        <title>Whole genome shotgun sequence of Phytohabitans rumicis NBRC 108638.</title>
        <authorList>
            <person name="Komaki H."/>
            <person name="Tamura T."/>
        </authorList>
    </citation>
    <scope>NUCLEOTIDE SEQUENCE [LARGE SCALE GENOMIC DNA]</scope>
    <source>
        <strain evidence="5 6">NBRC 108638</strain>
    </source>
</reference>
<proteinExistence type="inferred from homology"/>
<evidence type="ECO:0000256" key="2">
    <source>
        <dbReference type="ARBA" id="ARBA00022801"/>
    </source>
</evidence>
<comment type="caution">
    <text evidence="5">The sequence shown here is derived from an EMBL/GenBank/DDBJ whole genome shotgun (WGS) entry which is preliminary data.</text>
</comment>
<dbReference type="InterPro" id="IPR027461">
    <property type="entry name" value="Carboxypeptidase_A_C_sf"/>
</dbReference>
<dbReference type="Gene3D" id="3.40.50.10740">
    <property type="entry name" value="Class I glutamine amidotransferase-like"/>
    <property type="match status" value="1"/>
</dbReference>
<dbReference type="InterPro" id="IPR040449">
    <property type="entry name" value="Peptidase_S66_N"/>
</dbReference>
<gene>
    <name evidence="5" type="ORF">Prum_085120</name>
</gene>
<dbReference type="SUPFAM" id="SSF141986">
    <property type="entry name" value="LD-carboxypeptidase A C-terminal domain-like"/>
    <property type="match status" value="1"/>
</dbReference>
<dbReference type="Pfam" id="PF17676">
    <property type="entry name" value="Peptidase_S66C"/>
    <property type="match status" value="1"/>
</dbReference>
<dbReference type="InterPro" id="IPR027478">
    <property type="entry name" value="LdcA_N"/>
</dbReference>
<keyword evidence="6" id="KW-1185">Reference proteome</keyword>
<dbReference type="PANTHER" id="PTHR30237">
    <property type="entry name" value="MURAMOYLTETRAPEPTIDE CARBOXYPEPTIDASE"/>
    <property type="match status" value="1"/>
</dbReference>
<dbReference type="InterPro" id="IPR003507">
    <property type="entry name" value="S66_fam"/>
</dbReference>
<name>A0A6V8LGU9_9ACTN</name>
<evidence type="ECO:0000313" key="5">
    <source>
        <dbReference type="EMBL" id="GFJ94870.1"/>
    </source>
</evidence>
<dbReference type="AlphaFoldDB" id="A0A6V8LGU9"/>
<dbReference type="Pfam" id="PF02016">
    <property type="entry name" value="Peptidase_S66"/>
    <property type="match status" value="1"/>
</dbReference>
<accession>A0A6V8LGU9</accession>
<evidence type="ECO:0000259" key="4">
    <source>
        <dbReference type="Pfam" id="PF17676"/>
    </source>
</evidence>
<organism evidence="5 6">
    <name type="scientific">Phytohabitans rumicis</name>
    <dbReference type="NCBI Taxonomy" id="1076125"/>
    <lineage>
        <taxon>Bacteria</taxon>
        <taxon>Bacillati</taxon>
        <taxon>Actinomycetota</taxon>
        <taxon>Actinomycetes</taxon>
        <taxon>Micromonosporales</taxon>
        <taxon>Micromonosporaceae</taxon>
    </lineage>
</organism>
<dbReference type="InterPro" id="IPR040921">
    <property type="entry name" value="Peptidase_S66C"/>
</dbReference>
<reference evidence="5 6" key="2">
    <citation type="submission" date="2020-03" db="EMBL/GenBank/DDBJ databases">
        <authorList>
            <person name="Ichikawa N."/>
            <person name="Kimura A."/>
            <person name="Kitahashi Y."/>
            <person name="Uohara A."/>
        </authorList>
    </citation>
    <scope>NUCLEOTIDE SEQUENCE [LARGE SCALE GENOMIC DNA]</scope>
    <source>
        <strain evidence="5 6">NBRC 108638</strain>
    </source>
</reference>
<sequence length="351" mass="38244">MGGVRPDLTVPRKLSAGDRVAVVSPSFAAPGMFPAIHERAMRRLRDDFGLEPVEYPTTRRLGAAPEDRAADLMAAFADPGVRAVLASIGGDDQLTVLPFLDPAVVTGDPKPFCGFSDNTNLLNWLWNQGVVSYHGGSTMMHLGRVGGPHPVSAASLRAALFGREDLALHEVDVFSEEELDWNEPASLDTPSPTAAAPGWSWHQPDRVVTAPTWGGNLEILHWNLAANRWIRPAGDYAGCVLLLETSEEMPPAAEVYRMLRNAGERGLLEQFPAIVVGTAKASSLERRTEPAERERYRADQRAAILRALDRYNASAMVVFDVDLGHTDPQWILPYGGLVTVDGPARRITAHF</sequence>
<dbReference type="SUPFAM" id="SSF52317">
    <property type="entry name" value="Class I glutamine amidotransferase-like"/>
    <property type="match status" value="1"/>
</dbReference>
<keyword evidence="2" id="KW-0378">Hydrolase</keyword>
<comment type="similarity">
    <text evidence="1">Belongs to the peptidase S66 family.</text>
</comment>
<feature type="domain" description="LD-carboxypeptidase C-terminal" evidence="4">
    <location>
        <begin position="210"/>
        <end position="340"/>
    </location>
</feature>
<evidence type="ECO:0000256" key="1">
    <source>
        <dbReference type="ARBA" id="ARBA00010233"/>
    </source>
</evidence>
<dbReference type="GO" id="GO:0004180">
    <property type="term" value="F:carboxypeptidase activity"/>
    <property type="evidence" value="ECO:0007669"/>
    <property type="project" value="UniProtKB-KW"/>
</dbReference>
<protein>
    <submittedName>
        <fullName evidence="5">LD-carboxypeptidase</fullName>
    </submittedName>
</protein>
<dbReference type="PANTHER" id="PTHR30237:SF4">
    <property type="entry name" value="LD-CARBOXYPEPTIDASE C-TERMINAL DOMAIN-CONTAINING PROTEIN"/>
    <property type="match status" value="1"/>
</dbReference>
<dbReference type="Gene3D" id="3.50.30.60">
    <property type="entry name" value="LD-carboxypeptidase A C-terminal domain-like"/>
    <property type="match status" value="1"/>
</dbReference>
<dbReference type="CDD" id="cd07062">
    <property type="entry name" value="Peptidase_S66_mccF_like"/>
    <property type="match status" value="1"/>
</dbReference>
<dbReference type="InterPro" id="IPR029062">
    <property type="entry name" value="Class_I_gatase-like"/>
</dbReference>
<dbReference type="Proteomes" id="UP000482960">
    <property type="component" value="Unassembled WGS sequence"/>
</dbReference>
<dbReference type="EMBL" id="BLPG01000001">
    <property type="protein sequence ID" value="GFJ94870.1"/>
    <property type="molecule type" value="Genomic_DNA"/>
</dbReference>
<evidence type="ECO:0000259" key="3">
    <source>
        <dbReference type="Pfam" id="PF02016"/>
    </source>
</evidence>
<keyword evidence="5" id="KW-0645">Protease</keyword>
<keyword evidence="5" id="KW-0121">Carboxypeptidase</keyword>
<evidence type="ECO:0000313" key="6">
    <source>
        <dbReference type="Proteomes" id="UP000482960"/>
    </source>
</evidence>
<feature type="domain" description="LD-carboxypeptidase N-terminal" evidence="3">
    <location>
        <begin position="20"/>
        <end position="135"/>
    </location>
</feature>